<reference evidence="12" key="1">
    <citation type="submission" date="2018-05" db="EMBL/GenBank/DDBJ databases">
        <authorList>
            <person name="Hao L."/>
        </authorList>
    </citation>
    <scope>NUCLEOTIDE SEQUENCE [LARGE SCALE GENOMIC DNA]</scope>
</reference>
<dbReference type="InterPro" id="IPR036621">
    <property type="entry name" value="Anticodon-bd_dom_sf"/>
</dbReference>
<evidence type="ECO:0000259" key="10">
    <source>
        <dbReference type="PROSITE" id="PS50862"/>
    </source>
</evidence>
<dbReference type="InterPro" id="IPR015807">
    <property type="entry name" value="His-tRNA-ligase"/>
</dbReference>
<comment type="subunit">
    <text evidence="8">Homodimer.</text>
</comment>
<comment type="subcellular location">
    <subcellularLocation>
        <location evidence="8">Cytoplasm</location>
    </subcellularLocation>
</comment>
<dbReference type="Pfam" id="PF03129">
    <property type="entry name" value="HGTP_anticodon"/>
    <property type="match status" value="1"/>
</dbReference>
<dbReference type="PANTHER" id="PTHR43707:SF1">
    <property type="entry name" value="HISTIDINE--TRNA LIGASE, MITOCHONDRIAL-RELATED"/>
    <property type="match status" value="1"/>
</dbReference>
<keyword evidence="8" id="KW-0963">Cytoplasm</keyword>
<evidence type="ECO:0000256" key="9">
    <source>
        <dbReference type="PIRSR" id="PIRSR001549-1"/>
    </source>
</evidence>
<dbReference type="InterPro" id="IPR045864">
    <property type="entry name" value="aa-tRNA-synth_II/BPL/LPL"/>
</dbReference>
<evidence type="ECO:0000256" key="5">
    <source>
        <dbReference type="ARBA" id="ARBA00022917"/>
    </source>
</evidence>
<feature type="binding site" evidence="9">
    <location>
        <position position="126"/>
    </location>
    <ligand>
        <name>L-histidine</name>
        <dbReference type="ChEBI" id="CHEBI:57595"/>
    </ligand>
</feature>
<feature type="binding site" evidence="9">
    <location>
        <begin position="263"/>
        <end position="264"/>
    </location>
    <ligand>
        <name>L-histidine</name>
        <dbReference type="ChEBI" id="CHEBI:57595"/>
    </ligand>
</feature>
<feature type="binding site" evidence="9">
    <location>
        <position position="112"/>
    </location>
    <ligand>
        <name>L-histidine</name>
        <dbReference type="ChEBI" id="CHEBI:57595"/>
    </ligand>
</feature>
<dbReference type="AlphaFoldDB" id="A0A2X3K4P5"/>
<keyword evidence="2 8" id="KW-0436">Ligase</keyword>
<organism evidence="11 12">
    <name type="scientific">Candidatus Bipolaricaulis anaerobius</name>
    <dbReference type="NCBI Taxonomy" id="2026885"/>
    <lineage>
        <taxon>Bacteria</taxon>
        <taxon>Candidatus Bipolaricaulota</taxon>
        <taxon>Candidatus Bipolaricaulia</taxon>
        <taxon>Candidatus Bipolaricaulales</taxon>
        <taxon>Candidatus Bipolaricaulaceae</taxon>
        <taxon>Candidatus Bipolaricaulis</taxon>
    </lineage>
</organism>
<feature type="binding site" evidence="9">
    <location>
        <begin position="81"/>
        <end position="83"/>
    </location>
    <ligand>
        <name>L-histidine</name>
        <dbReference type="ChEBI" id="CHEBI:57595"/>
    </ligand>
</feature>
<keyword evidence="3 8" id="KW-0547">Nucleotide-binding</keyword>
<keyword evidence="12" id="KW-1185">Reference proteome</keyword>
<dbReference type="Pfam" id="PF13393">
    <property type="entry name" value="tRNA-synt_His"/>
    <property type="match status" value="1"/>
</dbReference>
<dbReference type="InterPro" id="IPR004154">
    <property type="entry name" value="Anticodon-bd"/>
</dbReference>
<proteinExistence type="inferred from homology"/>
<dbReference type="Gene3D" id="3.30.930.10">
    <property type="entry name" value="Bira Bifunctional Protein, Domain 2"/>
    <property type="match status" value="1"/>
</dbReference>
<dbReference type="NCBIfam" id="TIGR00442">
    <property type="entry name" value="hisS"/>
    <property type="match status" value="1"/>
</dbReference>
<evidence type="ECO:0000256" key="1">
    <source>
        <dbReference type="ARBA" id="ARBA00008226"/>
    </source>
</evidence>
<dbReference type="HAMAP" id="MF_00127">
    <property type="entry name" value="His_tRNA_synth"/>
    <property type="match status" value="1"/>
</dbReference>
<dbReference type="GO" id="GO:0006427">
    <property type="term" value="P:histidyl-tRNA aminoacylation"/>
    <property type="evidence" value="ECO:0007669"/>
    <property type="project" value="UniProtKB-UniRule"/>
</dbReference>
<evidence type="ECO:0000313" key="11">
    <source>
        <dbReference type="EMBL" id="SQD92237.1"/>
    </source>
</evidence>
<dbReference type="InterPro" id="IPR006195">
    <property type="entry name" value="aa-tRNA-synth_II"/>
</dbReference>
<evidence type="ECO:0000256" key="7">
    <source>
        <dbReference type="ARBA" id="ARBA00047639"/>
    </source>
</evidence>
<gene>
    <name evidence="8 11" type="primary">hisS</name>
    <name evidence="11" type="ORF">BARAN1_0212</name>
</gene>
<evidence type="ECO:0000256" key="3">
    <source>
        <dbReference type="ARBA" id="ARBA00022741"/>
    </source>
</evidence>
<dbReference type="KEGG" id="bana:BARAN1_0212"/>
<dbReference type="Gene3D" id="3.40.50.800">
    <property type="entry name" value="Anticodon-binding domain"/>
    <property type="match status" value="1"/>
</dbReference>
<dbReference type="EMBL" id="LS483254">
    <property type="protein sequence ID" value="SQD92237.1"/>
    <property type="molecule type" value="Genomic_DNA"/>
</dbReference>
<evidence type="ECO:0000256" key="6">
    <source>
        <dbReference type="ARBA" id="ARBA00023146"/>
    </source>
</evidence>
<dbReference type="PANTHER" id="PTHR43707">
    <property type="entry name" value="HISTIDYL-TRNA SYNTHETASE"/>
    <property type="match status" value="1"/>
</dbReference>
<keyword evidence="5 8" id="KW-0648">Protein biosynthesis</keyword>
<feature type="binding site" evidence="9">
    <location>
        <position position="259"/>
    </location>
    <ligand>
        <name>L-histidine</name>
        <dbReference type="ChEBI" id="CHEBI:57595"/>
    </ligand>
</feature>
<feature type="domain" description="Aminoacyl-transfer RNA synthetases class-II family profile" evidence="10">
    <location>
        <begin position="1"/>
        <end position="336"/>
    </location>
</feature>
<dbReference type="GO" id="GO:0005524">
    <property type="term" value="F:ATP binding"/>
    <property type="evidence" value="ECO:0007669"/>
    <property type="project" value="UniProtKB-UniRule"/>
</dbReference>
<dbReference type="PROSITE" id="PS50862">
    <property type="entry name" value="AA_TRNA_LIGASE_II"/>
    <property type="match status" value="1"/>
</dbReference>
<accession>A0A2X3K4P5</accession>
<name>A0A2X3K4P5_9BACT</name>
<protein>
    <recommendedName>
        <fullName evidence="8">Histidine--tRNA ligase</fullName>
        <ecNumber evidence="8">6.1.1.21</ecNumber>
    </recommendedName>
    <alternativeName>
        <fullName evidence="8">Histidyl-tRNA synthetase</fullName>
        <shortName evidence="8">HisRS</shortName>
    </alternativeName>
</protein>
<dbReference type="OrthoDB" id="9800814at2"/>
<dbReference type="RefSeq" id="WP_122030485.1">
    <property type="nucleotide sequence ID" value="NZ_LS483254.1"/>
</dbReference>
<dbReference type="EC" id="6.1.1.21" evidence="8"/>
<evidence type="ECO:0000256" key="4">
    <source>
        <dbReference type="ARBA" id="ARBA00022840"/>
    </source>
</evidence>
<dbReference type="InterPro" id="IPR004516">
    <property type="entry name" value="HisRS/HisZ"/>
</dbReference>
<keyword evidence="4 8" id="KW-0067">ATP-binding</keyword>
<dbReference type="Proteomes" id="UP000249818">
    <property type="component" value="Chromosome BARAN1"/>
</dbReference>
<comment type="catalytic activity">
    <reaction evidence="7 8">
        <text>tRNA(His) + L-histidine + ATP = L-histidyl-tRNA(His) + AMP + diphosphate + H(+)</text>
        <dbReference type="Rhea" id="RHEA:17313"/>
        <dbReference type="Rhea" id="RHEA-COMP:9665"/>
        <dbReference type="Rhea" id="RHEA-COMP:9689"/>
        <dbReference type="ChEBI" id="CHEBI:15378"/>
        <dbReference type="ChEBI" id="CHEBI:30616"/>
        <dbReference type="ChEBI" id="CHEBI:33019"/>
        <dbReference type="ChEBI" id="CHEBI:57595"/>
        <dbReference type="ChEBI" id="CHEBI:78442"/>
        <dbReference type="ChEBI" id="CHEBI:78527"/>
        <dbReference type="ChEBI" id="CHEBI:456215"/>
        <dbReference type="EC" id="6.1.1.21"/>
    </reaction>
</comment>
<dbReference type="CDD" id="cd00773">
    <property type="entry name" value="HisRS-like_core"/>
    <property type="match status" value="1"/>
</dbReference>
<dbReference type="InterPro" id="IPR041715">
    <property type="entry name" value="HisRS-like_core"/>
</dbReference>
<evidence type="ECO:0000313" key="12">
    <source>
        <dbReference type="Proteomes" id="UP000249818"/>
    </source>
</evidence>
<sequence length="422" mass="46862">MKVESVRGMRDILPEEAPRWQKLEQEIRAAFALYGYGEIRVPLVERAELFSRGVGEETEVVEKQMYVFPDRKGLPLALRPEATASVVRAYIEHGLHATGDLAKLYYLGPMFRYEKPQLGRQRQFHQYGVEAIGSLDPALDAEVMDVAAYLMEKLGLDRKRLTLRLNTIGCRKDREPYREALRRHFLPQQADLCPDCRRRLEENPLRILDCKQPQCQSAIAAAPKSLDHVCEACREHFTQVQEFVQALGIRYTLDPTLVRGLDYYTRTVFELCAEDLGAQDALLGGGRYDDLVELLGGPPAPAVGFAGGMERLVLVLSGQGAPPGAAEPALEVYLVPIGSDAKREGAKLLASLRRHGISADTDYMGRSLRKTMQIAGRSARYAAILGPDELARGEIKLKDLASGEEKAIGLAQFTADPHTFIG</sequence>
<evidence type="ECO:0000256" key="8">
    <source>
        <dbReference type="HAMAP-Rule" id="MF_00127"/>
    </source>
</evidence>
<dbReference type="SUPFAM" id="SSF55681">
    <property type="entry name" value="Class II aaRS and biotin synthetases"/>
    <property type="match status" value="1"/>
</dbReference>
<comment type="similarity">
    <text evidence="1 8">Belongs to the class-II aminoacyl-tRNA synthetase family.</text>
</comment>
<dbReference type="PIRSF" id="PIRSF001549">
    <property type="entry name" value="His-tRNA_synth"/>
    <property type="match status" value="1"/>
</dbReference>
<dbReference type="GO" id="GO:0004821">
    <property type="term" value="F:histidine-tRNA ligase activity"/>
    <property type="evidence" value="ECO:0007669"/>
    <property type="project" value="UniProtKB-UniRule"/>
</dbReference>
<evidence type="ECO:0000256" key="2">
    <source>
        <dbReference type="ARBA" id="ARBA00022598"/>
    </source>
</evidence>
<keyword evidence="6 8" id="KW-0030">Aminoacyl-tRNA synthetase</keyword>
<dbReference type="SUPFAM" id="SSF52954">
    <property type="entry name" value="Class II aaRS ABD-related"/>
    <property type="match status" value="1"/>
</dbReference>
<dbReference type="CDD" id="cd00859">
    <property type="entry name" value="HisRS_anticodon"/>
    <property type="match status" value="1"/>
</dbReference>
<feature type="binding site" evidence="9">
    <location>
        <position position="130"/>
    </location>
    <ligand>
        <name>L-histidine</name>
        <dbReference type="ChEBI" id="CHEBI:57595"/>
    </ligand>
</feature>
<dbReference type="InterPro" id="IPR033656">
    <property type="entry name" value="HisRS_anticodon"/>
</dbReference>
<dbReference type="GO" id="GO:0005737">
    <property type="term" value="C:cytoplasm"/>
    <property type="evidence" value="ECO:0007669"/>
    <property type="project" value="UniProtKB-SubCell"/>
</dbReference>